<name>A0A7R9I2X8_9NEOP</name>
<proteinExistence type="predicted"/>
<protein>
    <recommendedName>
        <fullName evidence="1">PTBP1-like RNA recognition motif 2 domain-containing protein</fullName>
    </recommendedName>
</protein>
<sequence>MVWRLEKNSSTISWKQDMGTAWMKRGWQCSKRDGGRREKQRSVSLRLLDPANYSGGNELGRLNLEEAYPHLRGGRVGNRLGKITLCILDRDRTTISRHSLVYCESEALNNSATNANASAQAALQAASALSGQNDTQGGPNTVLRVIVEHMVYPVTLDVLCQRYSNGTIRYIVLNVTVYIHDDALTSIQSRHSLALTTIL</sequence>
<evidence type="ECO:0000259" key="1">
    <source>
        <dbReference type="Pfam" id="PF11835"/>
    </source>
</evidence>
<gene>
    <name evidence="2" type="ORF">TBIB3V08_LOCUS6968</name>
</gene>
<feature type="domain" description="PTBP1-like RNA recognition motif 2" evidence="1">
    <location>
        <begin position="136"/>
        <end position="191"/>
    </location>
</feature>
<dbReference type="EMBL" id="OD566757">
    <property type="protein sequence ID" value="CAD7444593.1"/>
    <property type="molecule type" value="Genomic_DNA"/>
</dbReference>
<evidence type="ECO:0000313" key="2">
    <source>
        <dbReference type="EMBL" id="CAD7444593.1"/>
    </source>
</evidence>
<accession>A0A7R9I2X8</accession>
<reference evidence="2" key="1">
    <citation type="submission" date="2020-11" db="EMBL/GenBank/DDBJ databases">
        <authorList>
            <person name="Tran Van P."/>
        </authorList>
    </citation>
    <scope>NUCLEOTIDE SEQUENCE</scope>
</reference>
<dbReference type="InterPro" id="IPR021790">
    <property type="entry name" value="PTBP1-like_RRM2"/>
</dbReference>
<dbReference type="Pfam" id="PF11835">
    <property type="entry name" value="RRM_8"/>
    <property type="match status" value="1"/>
</dbReference>
<organism evidence="2">
    <name type="scientific">Timema bartmani</name>
    <dbReference type="NCBI Taxonomy" id="61472"/>
    <lineage>
        <taxon>Eukaryota</taxon>
        <taxon>Metazoa</taxon>
        <taxon>Ecdysozoa</taxon>
        <taxon>Arthropoda</taxon>
        <taxon>Hexapoda</taxon>
        <taxon>Insecta</taxon>
        <taxon>Pterygota</taxon>
        <taxon>Neoptera</taxon>
        <taxon>Polyneoptera</taxon>
        <taxon>Phasmatodea</taxon>
        <taxon>Timematodea</taxon>
        <taxon>Timematoidea</taxon>
        <taxon>Timematidae</taxon>
        <taxon>Timema</taxon>
    </lineage>
</organism>
<dbReference type="AlphaFoldDB" id="A0A7R9I2X8"/>